<organism evidence="6 7">
    <name type="scientific">Clostridium aciditolerans</name>
    <dbReference type="NCBI Taxonomy" id="339861"/>
    <lineage>
        <taxon>Bacteria</taxon>
        <taxon>Bacillati</taxon>
        <taxon>Bacillota</taxon>
        <taxon>Clostridia</taxon>
        <taxon>Eubacteriales</taxon>
        <taxon>Clostridiaceae</taxon>
        <taxon>Clostridium</taxon>
    </lineage>
</organism>
<keyword evidence="2 4" id="KW-0597">Phosphoprotein</keyword>
<sequence length="131" mass="14863">MLNNKKILIVEDSRTIRLQIKIMLEHEGATVVEAGSEWGMLSKIEEFGIAVDLIIMDLVLHNEDGLKLIENLKMNPKYNNIPIIILTEKVALDSILEAKKLSIKCYLKKPVKKLELINRINSVLNISDIEA</sequence>
<dbReference type="Proteomes" id="UP000622687">
    <property type="component" value="Unassembled WGS sequence"/>
</dbReference>
<evidence type="ECO:0000256" key="3">
    <source>
        <dbReference type="ARBA" id="ARBA00024867"/>
    </source>
</evidence>
<feature type="modified residue" description="4-aspartylphosphate" evidence="4">
    <location>
        <position position="57"/>
    </location>
</feature>
<dbReference type="Gene3D" id="3.40.50.2300">
    <property type="match status" value="1"/>
</dbReference>
<accession>A0A934HSP0</accession>
<dbReference type="Pfam" id="PF00072">
    <property type="entry name" value="Response_reg"/>
    <property type="match status" value="1"/>
</dbReference>
<gene>
    <name evidence="6" type="ORF">I6U51_07635</name>
</gene>
<dbReference type="AlphaFoldDB" id="A0A934HSP0"/>
<dbReference type="EMBL" id="JAEEGB010000007">
    <property type="protein sequence ID" value="MBI6872583.1"/>
    <property type="molecule type" value="Genomic_DNA"/>
</dbReference>
<evidence type="ECO:0000313" key="7">
    <source>
        <dbReference type="Proteomes" id="UP000622687"/>
    </source>
</evidence>
<dbReference type="InterPro" id="IPR050595">
    <property type="entry name" value="Bact_response_regulator"/>
</dbReference>
<evidence type="ECO:0000259" key="5">
    <source>
        <dbReference type="PROSITE" id="PS50110"/>
    </source>
</evidence>
<comment type="function">
    <text evidence="3">May play the central regulatory role in sporulation. It may be an element of the effector pathway responsible for the activation of sporulation genes in response to nutritional stress. Spo0A may act in concert with spo0H (a sigma factor) to control the expression of some genes that are critical to the sporulation process.</text>
</comment>
<dbReference type="InterPro" id="IPR011006">
    <property type="entry name" value="CheY-like_superfamily"/>
</dbReference>
<reference evidence="6" key="1">
    <citation type="submission" date="2020-12" db="EMBL/GenBank/DDBJ databases">
        <title>Clostridium thailandense sp. nov., a novel acetogenic bacterium isolated from peat land soil in Thailand.</title>
        <authorList>
            <person name="Chaikitkaew S."/>
            <person name="Birkeland N.K."/>
        </authorList>
    </citation>
    <scope>NUCLEOTIDE SEQUENCE</scope>
    <source>
        <strain evidence="6">DSM 17425</strain>
    </source>
</reference>
<evidence type="ECO:0000256" key="1">
    <source>
        <dbReference type="ARBA" id="ARBA00018672"/>
    </source>
</evidence>
<evidence type="ECO:0000313" key="6">
    <source>
        <dbReference type="EMBL" id="MBI6872583.1"/>
    </source>
</evidence>
<evidence type="ECO:0000256" key="2">
    <source>
        <dbReference type="ARBA" id="ARBA00022553"/>
    </source>
</evidence>
<evidence type="ECO:0000256" key="4">
    <source>
        <dbReference type="PROSITE-ProRule" id="PRU00169"/>
    </source>
</evidence>
<dbReference type="InterPro" id="IPR001789">
    <property type="entry name" value="Sig_transdc_resp-reg_receiver"/>
</dbReference>
<keyword evidence="7" id="KW-1185">Reference proteome</keyword>
<dbReference type="GO" id="GO:0000160">
    <property type="term" value="P:phosphorelay signal transduction system"/>
    <property type="evidence" value="ECO:0007669"/>
    <property type="project" value="InterPro"/>
</dbReference>
<dbReference type="PANTHER" id="PTHR44591">
    <property type="entry name" value="STRESS RESPONSE REGULATOR PROTEIN 1"/>
    <property type="match status" value="1"/>
</dbReference>
<dbReference type="SMART" id="SM00448">
    <property type="entry name" value="REC"/>
    <property type="match status" value="1"/>
</dbReference>
<comment type="caution">
    <text evidence="6">The sequence shown here is derived from an EMBL/GenBank/DDBJ whole genome shotgun (WGS) entry which is preliminary data.</text>
</comment>
<dbReference type="PROSITE" id="PS50110">
    <property type="entry name" value="RESPONSE_REGULATORY"/>
    <property type="match status" value="1"/>
</dbReference>
<dbReference type="PANTHER" id="PTHR44591:SF3">
    <property type="entry name" value="RESPONSE REGULATORY DOMAIN-CONTAINING PROTEIN"/>
    <property type="match status" value="1"/>
</dbReference>
<name>A0A934HSP0_9CLOT</name>
<dbReference type="RefSeq" id="WP_211142084.1">
    <property type="nucleotide sequence ID" value="NZ_JAEEGB010000007.1"/>
</dbReference>
<protein>
    <recommendedName>
        <fullName evidence="1">Stage 0 sporulation protein A homolog</fullName>
    </recommendedName>
</protein>
<feature type="domain" description="Response regulatory" evidence="5">
    <location>
        <begin position="6"/>
        <end position="124"/>
    </location>
</feature>
<dbReference type="SUPFAM" id="SSF52172">
    <property type="entry name" value="CheY-like"/>
    <property type="match status" value="1"/>
</dbReference>
<proteinExistence type="predicted"/>